<name>A0A2A3LX33_PSEDL</name>
<proteinExistence type="predicted"/>
<comment type="caution">
    <text evidence="1">The sequence shown here is derived from an EMBL/GenBank/DDBJ whole genome shotgun (WGS) entry which is preliminary data.</text>
</comment>
<dbReference type="AlphaFoldDB" id="A0A2A3LX33"/>
<dbReference type="EMBL" id="NTME01000054">
    <property type="protein sequence ID" value="PBJ92304.1"/>
    <property type="molecule type" value="Genomic_DNA"/>
</dbReference>
<protein>
    <submittedName>
        <fullName evidence="1">Uncharacterized protein</fullName>
    </submittedName>
</protein>
<sequence length="140" mass="15987">MVDSPLDIEEGDMEVQNGWYEALPEQCPPGEAFSPNEFVCYRLCESNTVTDRDFLSHRHLFPHKTFNVPECRARSISVFRDKNDLSGILKLPVHRNKTVVQLKLNACDGVAMKTGKVNDSHYSWWRSSGFDMNRAAEVLP</sequence>
<accession>A0A2A3LX33</accession>
<gene>
    <name evidence="1" type="ORF">CMV24_27940</name>
</gene>
<evidence type="ECO:0000313" key="2">
    <source>
        <dbReference type="Proteomes" id="UP000218102"/>
    </source>
</evidence>
<evidence type="ECO:0000313" key="1">
    <source>
        <dbReference type="EMBL" id="PBJ92304.1"/>
    </source>
</evidence>
<dbReference type="Proteomes" id="UP000218102">
    <property type="component" value="Unassembled WGS sequence"/>
</dbReference>
<organism evidence="1 2">
    <name type="scientific">Pseudomonas plecoglossicida</name>
    <dbReference type="NCBI Taxonomy" id="70775"/>
    <lineage>
        <taxon>Bacteria</taxon>
        <taxon>Pseudomonadati</taxon>
        <taxon>Pseudomonadota</taxon>
        <taxon>Gammaproteobacteria</taxon>
        <taxon>Pseudomonadales</taxon>
        <taxon>Pseudomonadaceae</taxon>
        <taxon>Pseudomonas</taxon>
    </lineage>
</organism>
<reference evidence="1 2" key="1">
    <citation type="submission" date="2017-09" db="EMBL/GenBank/DDBJ databases">
        <authorList>
            <person name="Ehlers B."/>
            <person name="Leendertz F.H."/>
        </authorList>
    </citation>
    <scope>NUCLEOTIDE SEQUENCE [LARGE SCALE GENOMIC DNA]</scope>
    <source>
        <strain evidence="1 2">DJ-1</strain>
    </source>
</reference>